<accession>A0A1H8FEK4</accession>
<keyword evidence="1" id="KW-1133">Transmembrane helix</keyword>
<organism evidence="2 3">
    <name type="scientific">Nitrosomonas marina</name>
    <dbReference type="NCBI Taxonomy" id="917"/>
    <lineage>
        <taxon>Bacteria</taxon>
        <taxon>Pseudomonadati</taxon>
        <taxon>Pseudomonadota</taxon>
        <taxon>Betaproteobacteria</taxon>
        <taxon>Nitrosomonadales</taxon>
        <taxon>Nitrosomonadaceae</taxon>
        <taxon>Nitrosomonas</taxon>
    </lineage>
</organism>
<name>A0A1H8FEK4_9PROT</name>
<gene>
    <name evidence="2" type="ORF">SAMN05216325_1132</name>
</gene>
<evidence type="ECO:0000256" key="1">
    <source>
        <dbReference type="SAM" id="Phobius"/>
    </source>
</evidence>
<dbReference type="EMBL" id="FOCP01000013">
    <property type="protein sequence ID" value="SEN30102.1"/>
    <property type="molecule type" value="Genomic_DNA"/>
</dbReference>
<dbReference type="OrthoDB" id="1151029at2"/>
<reference evidence="2 3" key="1">
    <citation type="submission" date="2016-10" db="EMBL/GenBank/DDBJ databases">
        <authorList>
            <person name="de Groot N.N."/>
        </authorList>
    </citation>
    <scope>NUCLEOTIDE SEQUENCE [LARGE SCALE GENOMIC DNA]</scope>
    <source>
        <strain evidence="2 3">Nm22</strain>
    </source>
</reference>
<evidence type="ECO:0000313" key="2">
    <source>
        <dbReference type="EMBL" id="SEN30102.1"/>
    </source>
</evidence>
<dbReference type="AlphaFoldDB" id="A0A1H8FEK4"/>
<dbReference type="Proteomes" id="UP000199459">
    <property type="component" value="Unassembled WGS sequence"/>
</dbReference>
<evidence type="ECO:0000313" key="3">
    <source>
        <dbReference type="Proteomes" id="UP000199459"/>
    </source>
</evidence>
<protein>
    <submittedName>
        <fullName evidence="2">Uncharacterized protein</fullName>
    </submittedName>
</protein>
<feature type="transmembrane region" description="Helical" evidence="1">
    <location>
        <begin position="26"/>
        <end position="46"/>
    </location>
</feature>
<dbReference type="RefSeq" id="WP_090632248.1">
    <property type="nucleotide sequence ID" value="NZ_FOCP01000013.1"/>
</dbReference>
<proteinExistence type="predicted"/>
<sequence>MTEAAYQESSLLPITKFFDNFELSDLQVLIITFGFIFTVLSFAFNMKRQRRFEQAKTLRELTNIINSDRKMKQLFFEADYDNFQIGNKFIGKEDEKTLVRFLDMLNMIAYTIVNKSLTSADLKGTTLGHAFAQSLENPGIKGYLYWVAMNDTHDFISKIRGENRLFRCRKIEKMALIYINKNEESIIKDYEKDKCIQQSWLFLRLQAKNFSKEKYSIALSNSTRRWKRKNKISGIYNILTS</sequence>
<keyword evidence="1" id="KW-0812">Transmembrane</keyword>
<keyword evidence="1" id="KW-0472">Membrane</keyword>